<sequence length="215" mass="23947">MFLNGLPFTLIAGSNSKSTVIAGQDSLRRKTGRTSEDGASTTLYLPRSGADFIGWRNGIVEDYSKCHFTFSRDKLAPERGASLQLECFLFALNLLWLDYDAGNGIVLNQINMVFMQEYAGLDTKFGTVIDLDEEDPSFPRGKALQMLAQEGKLFLVHLYATLYLRAMIVARLGNKSPTYCRLGAFEVALGLQRVFHKVKSGRFQRNEGGMLISKV</sequence>
<accession>A0A8H6A4L7</accession>
<name>A0A8H6A4L7_PETAA</name>
<dbReference type="AlphaFoldDB" id="A0A8H6A4L7"/>
<organism evidence="1 2">
    <name type="scientific">Petromyces alliaceus</name>
    <name type="common">Aspergillus alliaceus</name>
    <dbReference type="NCBI Taxonomy" id="209559"/>
    <lineage>
        <taxon>Eukaryota</taxon>
        <taxon>Fungi</taxon>
        <taxon>Dikarya</taxon>
        <taxon>Ascomycota</taxon>
        <taxon>Pezizomycotina</taxon>
        <taxon>Eurotiomycetes</taxon>
        <taxon>Eurotiomycetidae</taxon>
        <taxon>Eurotiales</taxon>
        <taxon>Aspergillaceae</taxon>
        <taxon>Aspergillus</taxon>
        <taxon>Aspergillus subgen. Circumdati</taxon>
    </lineage>
</organism>
<dbReference type="Proteomes" id="UP000541154">
    <property type="component" value="Unassembled WGS sequence"/>
</dbReference>
<evidence type="ECO:0000313" key="2">
    <source>
        <dbReference type="Proteomes" id="UP000541154"/>
    </source>
</evidence>
<gene>
    <name evidence="1" type="ORF">ETB97_012858</name>
</gene>
<reference evidence="1 2" key="1">
    <citation type="submission" date="2019-04" db="EMBL/GenBank/DDBJ databases">
        <title>Aspergillus burnettii sp. nov., novel species from soil in southeast Queensland.</title>
        <authorList>
            <person name="Gilchrist C.L.M."/>
            <person name="Pitt J.I."/>
            <person name="Lange L."/>
            <person name="Lacey H.J."/>
            <person name="Vuong D."/>
            <person name="Midgley D.J."/>
            <person name="Greenfield P."/>
            <person name="Bradbury M."/>
            <person name="Lacey E."/>
            <person name="Busk P.K."/>
            <person name="Pilgaard B."/>
            <person name="Chooi Y.H."/>
            <person name="Piggott A.M."/>
        </authorList>
    </citation>
    <scope>NUCLEOTIDE SEQUENCE [LARGE SCALE GENOMIC DNA]</scope>
    <source>
        <strain evidence="1 2">FRR 5400</strain>
    </source>
</reference>
<protein>
    <submittedName>
        <fullName evidence="1">Uncharacterized protein</fullName>
    </submittedName>
</protein>
<keyword evidence="2" id="KW-1185">Reference proteome</keyword>
<dbReference type="EMBL" id="SPNV01000097">
    <property type="protein sequence ID" value="KAF5861532.1"/>
    <property type="molecule type" value="Genomic_DNA"/>
</dbReference>
<evidence type="ECO:0000313" key="1">
    <source>
        <dbReference type="EMBL" id="KAF5861532.1"/>
    </source>
</evidence>
<proteinExistence type="predicted"/>
<comment type="caution">
    <text evidence="1">The sequence shown here is derived from an EMBL/GenBank/DDBJ whole genome shotgun (WGS) entry which is preliminary data.</text>
</comment>